<keyword evidence="2" id="KW-0378">Hydrolase</keyword>
<dbReference type="SUPFAM" id="SSF52980">
    <property type="entry name" value="Restriction endonuclease-like"/>
    <property type="match status" value="1"/>
</dbReference>
<protein>
    <submittedName>
        <fullName evidence="2">Very-short-patch-repair endonuclease</fullName>
    </submittedName>
</protein>
<dbReference type="RefSeq" id="WP_307436065.1">
    <property type="nucleotide sequence ID" value="NZ_JAUSVK010000001.1"/>
</dbReference>
<comment type="caution">
    <text evidence="2">The sequence shown here is derived from an EMBL/GenBank/DDBJ whole genome shotgun (WGS) entry which is preliminary data.</text>
</comment>
<proteinExistence type="predicted"/>
<dbReference type="PANTHER" id="PTHR38590:SF1">
    <property type="entry name" value="BLL0828 PROTEIN"/>
    <property type="match status" value="1"/>
</dbReference>
<dbReference type="InterPro" id="IPR007569">
    <property type="entry name" value="DUF559"/>
</dbReference>
<keyword evidence="2" id="KW-0255">Endonuclease</keyword>
<dbReference type="Gene3D" id="3.40.960.10">
    <property type="entry name" value="VSR Endonuclease"/>
    <property type="match status" value="1"/>
</dbReference>
<evidence type="ECO:0000313" key="3">
    <source>
        <dbReference type="Proteomes" id="UP001237448"/>
    </source>
</evidence>
<dbReference type="Proteomes" id="UP001237448">
    <property type="component" value="Unassembled WGS sequence"/>
</dbReference>
<dbReference type="PANTHER" id="PTHR38590">
    <property type="entry name" value="BLL0828 PROTEIN"/>
    <property type="match status" value="1"/>
</dbReference>
<dbReference type="CDD" id="cd01038">
    <property type="entry name" value="Endonuclease_DUF559"/>
    <property type="match status" value="1"/>
</dbReference>
<dbReference type="EMBL" id="JAUSVK010000001">
    <property type="protein sequence ID" value="MDQ0396177.1"/>
    <property type="molecule type" value="Genomic_DNA"/>
</dbReference>
<keyword evidence="2" id="KW-0540">Nuclease</keyword>
<keyword evidence="3" id="KW-1185">Reference proteome</keyword>
<reference evidence="2 3" key="1">
    <citation type="submission" date="2023-07" db="EMBL/GenBank/DDBJ databases">
        <title>Genomic Encyclopedia of Type Strains, Phase IV (KMG-IV): sequencing the most valuable type-strain genomes for metagenomic binning, comparative biology and taxonomic classification.</title>
        <authorList>
            <person name="Goeker M."/>
        </authorList>
    </citation>
    <scope>NUCLEOTIDE SEQUENCE [LARGE SCALE GENOMIC DNA]</scope>
    <source>
        <strain evidence="2 3">DSM 5896</strain>
    </source>
</reference>
<organism evidence="2 3">
    <name type="scientific">Labrys monachus</name>
    <dbReference type="NCBI Taxonomy" id="217067"/>
    <lineage>
        <taxon>Bacteria</taxon>
        <taxon>Pseudomonadati</taxon>
        <taxon>Pseudomonadota</taxon>
        <taxon>Alphaproteobacteria</taxon>
        <taxon>Hyphomicrobiales</taxon>
        <taxon>Xanthobacteraceae</taxon>
        <taxon>Labrys</taxon>
    </lineage>
</organism>
<sequence length="120" mass="13732">MRSVDLPTHARAQRLRRDAPTAEKIIWRHLRNRSLAGHKFIRQSPIGPYFVDFVCRERKLIVEVDGATHSTASEVAHDLLRTKYLQQNGYRVLRVSNAAVRESIEGVLELILAAMEEQEG</sequence>
<accession>A0ABU0FNI9</accession>
<evidence type="ECO:0000259" key="1">
    <source>
        <dbReference type="Pfam" id="PF04480"/>
    </source>
</evidence>
<dbReference type="Pfam" id="PF04480">
    <property type="entry name" value="DUF559"/>
    <property type="match status" value="1"/>
</dbReference>
<name>A0ABU0FNI9_9HYPH</name>
<dbReference type="InterPro" id="IPR047216">
    <property type="entry name" value="Endonuclease_DUF559_bact"/>
</dbReference>
<gene>
    <name evidence="2" type="ORF">J3R73_005969</name>
</gene>
<dbReference type="GO" id="GO:0004519">
    <property type="term" value="F:endonuclease activity"/>
    <property type="evidence" value="ECO:0007669"/>
    <property type="project" value="UniProtKB-KW"/>
</dbReference>
<evidence type="ECO:0000313" key="2">
    <source>
        <dbReference type="EMBL" id="MDQ0396177.1"/>
    </source>
</evidence>
<dbReference type="InterPro" id="IPR011335">
    <property type="entry name" value="Restrct_endonuc-II-like"/>
</dbReference>
<feature type="domain" description="DUF559" evidence="1">
    <location>
        <begin position="9"/>
        <end position="115"/>
    </location>
</feature>